<dbReference type="SUPFAM" id="SSF48264">
    <property type="entry name" value="Cytochrome P450"/>
    <property type="match status" value="1"/>
</dbReference>
<dbReference type="PRINTS" id="PR00385">
    <property type="entry name" value="P450"/>
</dbReference>
<reference evidence="9" key="2">
    <citation type="submission" date="2025-08" db="UniProtKB">
        <authorList>
            <consortium name="Ensembl"/>
        </authorList>
    </citation>
    <scope>IDENTIFICATION</scope>
</reference>
<dbReference type="GO" id="GO:0005506">
    <property type="term" value="F:iron ion binding"/>
    <property type="evidence" value="ECO:0007669"/>
    <property type="project" value="InterPro"/>
</dbReference>
<keyword evidence="4 5" id="KW-0408">Iron</keyword>
<evidence type="ECO:0008006" key="11">
    <source>
        <dbReference type="Google" id="ProtNLM"/>
    </source>
</evidence>
<feature type="transmembrane region" description="Helical" evidence="8">
    <location>
        <begin position="20"/>
        <end position="39"/>
    </location>
</feature>
<evidence type="ECO:0000256" key="1">
    <source>
        <dbReference type="ARBA" id="ARBA00010617"/>
    </source>
</evidence>
<reference evidence="9 10" key="1">
    <citation type="journal article" date="2021" name="G3 (Bethesda)">
        <title>Improved contiguity of the threespine stickleback genome using long-read sequencing.</title>
        <authorList>
            <person name="Nath S."/>
            <person name="Shaw D.E."/>
            <person name="White M.A."/>
        </authorList>
    </citation>
    <scope>NUCLEOTIDE SEQUENCE [LARGE SCALE GENOMIC DNA]</scope>
    <source>
        <strain evidence="9 10">Lake Benthic</strain>
    </source>
</reference>
<keyword evidence="8" id="KW-1133">Transmembrane helix</keyword>
<dbReference type="PRINTS" id="PR00465">
    <property type="entry name" value="EP450IV"/>
</dbReference>
<dbReference type="GeneID" id="120821061"/>
<keyword evidence="10" id="KW-1185">Reference proteome</keyword>
<sequence>MLGSGPALEEMLPMAQFGVLSALATALTSLLSALLLLALTRQLWSLRWSLTRDKESSLPLPKGSMGWPLIGETFHWLFQGSNFHISRRERHGNVFKTHLLGKPVIRVTGSENIRKILLGEHSLVCTQWPQSTRIILGPNTLVNSIGDLHKRNRKILAKVFSRGALESYLPRVQDVVKSEIAKWCSEPGAIDVYSAAKSMTFRIAVRVLLGLQMEEERIVYLAKTFEQLMNNLFSLPIDAPFSGLRKGIKAREILHANMEKIIQEKIERQQAEEEYHDAFDYMLSTSKEHGQQLNIQELKETAVELIFAAHSTTASASTSLILQFLRHPAVVERARIELEAEGLAYESHSSHRPSDVTTEKEEEAADKETSRLLNGDGHNNQNPRDGFPQSQSRVPYLSLDKLSRLRYVDCVVKEVLRFLPPVSGGYRTALQTFELDGYQIPKGWSVMYSIRDTHETAAVFQSPELFDPDRFGPDREESRSARFSYVPFGGGVRSCVGKELAQMILKTLAVELIGTCKWTLATKNFPKMQTVPIVHPVNGLHVNFTYNNPL</sequence>
<feature type="region of interest" description="Disordered" evidence="7">
    <location>
        <begin position="345"/>
        <end position="392"/>
    </location>
</feature>
<keyword evidence="6" id="KW-0503">Monooxygenase</keyword>
<keyword evidence="8" id="KW-0472">Membrane</keyword>
<keyword evidence="3 5" id="KW-0479">Metal-binding</keyword>
<evidence type="ECO:0000313" key="10">
    <source>
        <dbReference type="Proteomes" id="UP000007635"/>
    </source>
</evidence>
<dbReference type="KEGG" id="gat:120821061"/>
<reference evidence="9" key="3">
    <citation type="submission" date="2025-09" db="UniProtKB">
        <authorList>
            <consortium name="Ensembl"/>
        </authorList>
    </citation>
    <scope>IDENTIFICATION</scope>
</reference>
<keyword evidence="8" id="KW-0812">Transmembrane</keyword>
<dbReference type="GO" id="GO:0004497">
    <property type="term" value="F:monooxygenase activity"/>
    <property type="evidence" value="ECO:0007669"/>
    <property type="project" value="UniProtKB-KW"/>
</dbReference>
<feature type="compositionally biased region" description="Basic and acidic residues" evidence="7">
    <location>
        <begin position="348"/>
        <end position="359"/>
    </location>
</feature>
<dbReference type="Pfam" id="PF00067">
    <property type="entry name" value="p450"/>
    <property type="match status" value="2"/>
</dbReference>
<dbReference type="AlphaFoldDB" id="G3PAN4"/>
<dbReference type="Proteomes" id="UP000007635">
    <property type="component" value="Chromosome VI"/>
</dbReference>
<evidence type="ECO:0000256" key="5">
    <source>
        <dbReference type="PIRSR" id="PIRSR602403-1"/>
    </source>
</evidence>
<comment type="cofactor">
    <cofactor evidence="5">
        <name>heme</name>
        <dbReference type="ChEBI" id="CHEBI:30413"/>
    </cofactor>
</comment>
<evidence type="ECO:0000313" key="9">
    <source>
        <dbReference type="Ensembl" id="ENSGACP00000014658.2"/>
    </source>
</evidence>
<evidence type="ECO:0000256" key="8">
    <source>
        <dbReference type="SAM" id="Phobius"/>
    </source>
</evidence>
<dbReference type="InterPro" id="IPR036396">
    <property type="entry name" value="Cyt_P450_sf"/>
</dbReference>
<evidence type="ECO:0000256" key="6">
    <source>
        <dbReference type="RuleBase" id="RU000461"/>
    </source>
</evidence>
<evidence type="ECO:0000256" key="4">
    <source>
        <dbReference type="ARBA" id="ARBA00023004"/>
    </source>
</evidence>
<keyword evidence="2 5" id="KW-0349">Heme</keyword>
<dbReference type="GeneTree" id="ENSGT00800000124060"/>
<dbReference type="PROSITE" id="PS00086">
    <property type="entry name" value="CYTOCHROME_P450"/>
    <property type="match status" value="1"/>
</dbReference>
<dbReference type="PANTHER" id="PTHR24286">
    <property type="entry name" value="CYTOCHROME P450 26"/>
    <property type="match status" value="1"/>
</dbReference>
<dbReference type="Gene3D" id="1.10.630.10">
    <property type="entry name" value="Cytochrome P450"/>
    <property type="match status" value="2"/>
</dbReference>
<organism evidence="9 10">
    <name type="scientific">Gasterosteus aculeatus aculeatus</name>
    <name type="common">three-spined stickleback</name>
    <dbReference type="NCBI Taxonomy" id="481459"/>
    <lineage>
        <taxon>Eukaryota</taxon>
        <taxon>Metazoa</taxon>
        <taxon>Chordata</taxon>
        <taxon>Craniata</taxon>
        <taxon>Vertebrata</taxon>
        <taxon>Euteleostomi</taxon>
        <taxon>Actinopterygii</taxon>
        <taxon>Neopterygii</taxon>
        <taxon>Teleostei</taxon>
        <taxon>Neoteleostei</taxon>
        <taxon>Acanthomorphata</taxon>
        <taxon>Eupercaria</taxon>
        <taxon>Perciformes</taxon>
        <taxon>Cottioidei</taxon>
        <taxon>Gasterosteales</taxon>
        <taxon>Gasterosteidae</taxon>
        <taxon>Gasterosteus</taxon>
    </lineage>
</organism>
<keyword evidence="6" id="KW-0560">Oxidoreductase</keyword>
<dbReference type="GO" id="GO:0034653">
    <property type="term" value="P:retinoic acid catabolic process"/>
    <property type="evidence" value="ECO:0007669"/>
    <property type="project" value="UniProtKB-ARBA"/>
</dbReference>
<name>G3PAN4_GASAC</name>
<feature type="compositionally biased region" description="Polar residues" evidence="7">
    <location>
        <begin position="377"/>
        <end position="392"/>
    </location>
</feature>
<dbReference type="InterPro" id="IPR001128">
    <property type="entry name" value="Cyt_P450"/>
</dbReference>
<dbReference type="Ensembl" id="ENSGACT00000014684.2">
    <property type="protein sequence ID" value="ENSGACP00000014658.2"/>
    <property type="gene ID" value="ENSGACG00000011080.2"/>
</dbReference>
<protein>
    <recommendedName>
        <fullName evidence="11">Cytochrome P450, family 26, subfamily C, polypeptide 1</fullName>
    </recommendedName>
</protein>
<comment type="similarity">
    <text evidence="1 6">Belongs to the cytochrome P450 family.</text>
</comment>
<dbReference type="InterPro" id="IPR002403">
    <property type="entry name" value="Cyt_P450_E_grp-IV"/>
</dbReference>
<dbReference type="GO" id="GO:0020037">
    <property type="term" value="F:heme binding"/>
    <property type="evidence" value="ECO:0007669"/>
    <property type="project" value="InterPro"/>
</dbReference>
<dbReference type="RefSeq" id="XP_040035378.1">
    <property type="nucleotide sequence ID" value="XM_040179444.1"/>
</dbReference>
<accession>G3PAN4</accession>
<dbReference type="InterPro" id="IPR017972">
    <property type="entry name" value="Cyt_P450_CS"/>
</dbReference>
<dbReference type="Bgee" id="ENSGACG00000011080">
    <property type="expression patterns" value="Expressed in embryo and 2 other cell types or tissues"/>
</dbReference>
<dbReference type="GO" id="GO:0016125">
    <property type="term" value="P:sterol metabolic process"/>
    <property type="evidence" value="ECO:0007669"/>
    <property type="project" value="TreeGrafter"/>
</dbReference>
<evidence type="ECO:0000256" key="7">
    <source>
        <dbReference type="SAM" id="MobiDB-lite"/>
    </source>
</evidence>
<feature type="binding site" description="axial binding residue" evidence="5">
    <location>
        <position position="495"/>
    </location>
    <ligand>
        <name>heme</name>
        <dbReference type="ChEBI" id="CHEBI:30413"/>
    </ligand>
    <ligandPart>
        <name>Fe</name>
        <dbReference type="ChEBI" id="CHEBI:18248"/>
    </ligandPart>
</feature>
<dbReference type="GO" id="GO:0016705">
    <property type="term" value="F:oxidoreductase activity, acting on paired donors, with incorporation or reduction of molecular oxygen"/>
    <property type="evidence" value="ECO:0007669"/>
    <property type="project" value="InterPro"/>
</dbReference>
<proteinExistence type="inferred from homology"/>
<dbReference type="PANTHER" id="PTHR24286:SF100">
    <property type="entry name" value="CYTOCHROME P450 26C1"/>
    <property type="match status" value="1"/>
</dbReference>
<evidence type="ECO:0000256" key="3">
    <source>
        <dbReference type="ARBA" id="ARBA00022723"/>
    </source>
</evidence>
<evidence type="ECO:0000256" key="2">
    <source>
        <dbReference type="ARBA" id="ARBA00022617"/>
    </source>
</evidence>